<dbReference type="PROSITE" id="PS51318">
    <property type="entry name" value="TAT"/>
    <property type="match status" value="1"/>
</dbReference>
<gene>
    <name evidence="2" type="ORF">SAMN05216554_2534</name>
</gene>
<dbReference type="Proteomes" id="UP000198891">
    <property type="component" value="Unassembled WGS sequence"/>
</dbReference>
<keyword evidence="1" id="KW-0812">Transmembrane</keyword>
<evidence type="ECO:0000313" key="2">
    <source>
        <dbReference type="EMBL" id="SDZ12853.1"/>
    </source>
</evidence>
<evidence type="ECO:0000313" key="3">
    <source>
        <dbReference type="Proteomes" id="UP000198891"/>
    </source>
</evidence>
<dbReference type="AlphaFoldDB" id="A0A1H3QHT2"/>
<organism evidence="2 3">
    <name type="scientific">Herbiconiux ginsengi</name>
    <dbReference type="NCBI Taxonomy" id="381665"/>
    <lineage>
        <taxon>Bacteria</taxon>
        <taxon>Bacillati</taxon>
        <taxon>Actinomycetota</taxon>
        <taxon>Actinomycetes</taxon>
        <taxon>Micrococcales</taxon>
        <taxon>Microbacteriaceae</taxon>
        <taxon>Herbiconiux</taxon>
    </lineage>
</organism>
<evidence type="ECO:0000256" key="1">
    <source>
        <dbReference type="SAM" id="Phobius"/>
    </source>
</evidence>
<feature type="transmembrane region" description="Helical" evidence="1">
    <location>
        <begin position="20"/>
        <end position="41"/>
    </location>
</feature>
<name>A0A1H3QHT2_9MICO</name>
<reference evidence="2 3" key="1">
    <citation type="submission" date="2016-10" db="EMBL/GenBank/DDBJ databases">
        <authorList>
            <person name="de Groot N.N."/>
        </authorList>
    </citation>
    <scope>NUCLEOTIDE SEQUENCE [LARGE SCALE GENOMIC DNA]</scope>
    <source>
        <strain evidence="2 3">CGMCC 4.3491</strain>
    </source>
</reference>
<keyword evidence="1" id="KW-1133">Transmembrane helix</keyword>
<keyword evidence="3" id="KW-1185">Reference proteome</keyword>
<keyword evidence="1" id="KW-0472">Membrane</keyword>
<sequence>MPEDDVPPADRAAEPSRRGVLLGAAWIAPVIAVAVAAPTAAASGGSTPGTISFDSASYSTFSLAVQMPITGRVSAVSGVWPASVAILPSATFGSLRTAAVDQSSGTFSVTAWGTAQPKVGTIIASAVGYTSAVATLTVLPLGEITFDSSSYSVNTASATFTVSGRISLRSSTMPTNVLLLFPSGFTGTVVAPVDHATGGFSASVTGPATSATGTLRAMQSGFATGETTLTASVA</sequence>
<dbReference type="EMBL" id="FNPZ01000002">
    <property type="protein sequence ID" value="SDZ12853.1"/>
    <property type="molecule type" value="Genomic_DNA"/>
</dbReference>
<protein>
    <submittedName>
        <fullName evidence="2">Uncharacterized protein</fullName>
    </submittedName>
</protein>
<proteinExistence type="predicted"/>
<dbReference type="RefSeq" id="WP_092554083.1">
    <property type="nucleotide sequence ID" value="NZ_FNPZ01000002.1"/>
</dbReference>
<dbReference type="InterPro" id="IPR006311">
    <property type="entry name" value="TAT_signal"/>
</dbReference>
<accession>A0A1H3QHT2</accession>